<evidence type="ECO:0000313" key="2">
    <source>
        <dbReference type="Proteomes" id="UP001234297"/>
    </source>
</evidence>
<dbReference type="EMBL" id="CM056810">
    <property type="protein sequence ID" value="KAJ8646368.1"/>
    <property type="molecule type" value="Genomic_DNA"/>
</dbReference>
<reference evidence="1 2" key="1">
    <citation type="journal article" date="2022" name="Hortic Res">
        <title>A haplotype resolved chromosomal level avocado genome allows analysis of novel avocado genes.</title>
        <authorList>
            <person name="Nath O."/>
            <person name="Fletcher S.J."/>
            <person name="Hayward A."/>
            <person name="Shaw L.M."/>
            <person name="Masouleh A.K."/>
            <person name="Furtado A."/>
            <person name="Henry R.J."/>
            <person name="Mitter N."/>
        </authorList>
    </citation>
    <scope>NUCLEOTIDE SEQUENCE [LARGE SCALE GENOMIC DNA]</scope>
    <source>
        <strain evidence="2">cv. Hass</strain>
    </source>
</reference>
<gene>
    <name evidence="1" type="ORF">MRB53_008116</name>
</gene>
<proteinExistence type="predicted"/>
<sequence length="222" mass="25757">MGEVKVFGAFPSPFAYRVEWALLHKGIKYEYIEEDLRNKSPLLLKCNPVYKKIPVFLHGGKSISESLIILEYIEETWKENPLLPQDPFERANARFWAKFAEEKCASMARTAYRSEGEEQKKAVEESVEVLKILEEELKGREFFGGESVGFVDLVVGWIPHWLPVLEEVGGFKLLDAYIFPSLQAWCERFLKAPFIKEKLPPTERMLAYYTNIRNGLLNQRCM</sequence>
<dbReference type="Proteomes" id="UP001234297">
    <property type="component" value="Chromosome 2"/>
</dbReference>
<keyword evidence="2" id="KW-1185">Reference proteome</keyword>
<name>A0ACC2MLH3_PERAE</name>
<evidence type="ECO:0000313" key="1">
    <source>
        <dbReference type="EMBL" id="KAJ8646368.1"/>
    </source>
</evidence>
<organism evidence="1 2">
    <name type="scientific">Persea americana</name>
    <name type="common">Avocado</name>
    <dbReference type="NCBI Taxonomy" id="3435"/>
    <lineage>
        <taxon>Eukaryota</taxon>
        <taxon>Viridiplantae</taxon>
        <taxon>Streptophyta</taxon>
        <taxon>Embryophyta</taxon>
        <taxon>Tracheophyta</taxon>
        <taxon>Spermatophyta</taxon>
        <taxon>Magnoliopsida</taxon>
        <taxon>Magnoliidae</taxon>
        <taxon>Laurales</taxon>
        <taxon>Lauraceae</taxon>
        <taxon>Persea</taxon>
    </lineage>
</organism>
<accession>A0ACC2MLH3</accession>
<protein>
    <submittedName>
        <fullName evidence="1">Uncharacterized protein</fullName>
    </submittedName>
</protein>
<comment type="caution">
    <text evidence="1">The sequence shown here is derived from an EMBL/GenBank/DDBJ whole genome shotgun (WGS) entry which is preliminary data.</text>
</comment>